<name>H3BE58_LATCH</name>
<dbReference type="InterPro" id="IPR052262">
    <property type="entry name" value="E2F-SERTA_domain_protein"/>
</dbReference>
<dbReference type="PANTHER" id="PTHR16277">
    <property type="entry name" value="CELL DIVISION CYCLE ASSOCIATED PROTEIN 4/SERTA DOMAIN-CONTAINING PROTEIN 2"/>
    <property type="match status" value="1"/>
</dbReference>
<dbReference type="OrthoDB" id="8735401at2759"/>
<reference evidence="4" key="1">
    <citation type="submission" date="2011-08" db="EMBL/GenBank/DDBJ databases">
        <title>The draft genome of Latimeria chalumnae.</title>
        <authorList>
            <person name="Di Palma F."/>
            <person name="Alfoldi J."/>
            <person name="Johnson J."/>
            <person name="Berlin A."/>
            <person name="Gnerre S."/>
            <person name="Jaffe D."/>
            <person name="MacCallum I."/>
            <person name="Young S."/>
            <person name="Walker B.J."/>
            <person name="Lander E."/>
            <person name="Lindblad-Toh K."/>
        </authorList>
    </citation>
    <scope>NUCLEOTIDE SEQUENCE [LARGE SCALE GENOMIC DNA]</scope>
    <source>
        <strain evidence="4">Wild caught</strain>
    </source>
</reference>
<dbReference type="eggNOG" id="ENOG502RY30">
    <property type="taxonomic scope" value="Eukaryota"/>
</dbReference>
<dbReference type="RefSeq" id="XP_005991698.1">
    <property type="nucleotide sequence ID" value="XM_005991636.3"/>
</dbReference>
<evidence type="ECO:0000313" key="4">
    <source>
        <dbReference type="Proteomes" id="UP000008672"/>
    </source>
</evidence>
<accession>H3BE58</accession>
<dbReference type="GO" id="GO:0005634">
    <property type="term" value="C:nucleus"/>
    <property type="evidence" value="ECO:0007669"/>
    <property type="project" value="TreeGrafter"/>
</dbReference>
<organism evidence="3 4">
    <name type="scientific">Latimeria chalumnae</name>
    <name type="common">Coelacanth</name>
    <dbReference type="NCBI Taxonomy" id="7897"/>
    <lineage>
        <taxon>Eukaryota</taxon>
        <taxon>Metazoa</taxon>
        <taxon>Chordata</taxon>
        <taxon>Craniata</taxon>
        <taxon>Vertebrata</taxon>
        <taxon>Euteleostomi</taxon>
        <taxon>Coelacanthiformes</taxon>
        <taxon>Coelacanthidae</taxon>
        <taxon>Latimeria</taxon>
    </lineage>
</organism>
<dbReference type="PANTHER" id="PTHR16277:SF15">
    <property type="entry name" value="SERTA DOMAIN-CONTAINING PROTEIN"/>
    <property type="match status" value="1"/>
</dbReference>
<keyword evidence="4" id="KW-1185">Reference proteome</keyword>
<dbReference type="PROSITE" id="PS51053">
    <property type="entry name" value="SERTA"/>
    <property type="match status" value="1"/>
</dbReference>
<dbReference type="GeneID" id="102364858"/>
<evidence type="ECO:0000256" key="1">
    <source>
        <dbReference type="SAM" id="MobiDB-lite"/>
    </source>
</evidence>
<dbReference type="CTD" id="29946"/>
<evidence type="ECO:0000259" key="2">
    <source>
        <dbReference type="PROSITE" id="PS51053"/>
    </source>
</evidence>
<evidence type="ECO:0000313" key="3">
    <source>
        <dbReference type="Ensembl" id="ENSLACP00000020179.1"/>
    </source>
</evidence>
<dbReference type="STRING" id="7897.ENSLACP00000020179"/>
<sequence length="283" mass="30675">MMPKGLKRKFSDRGDVLDGCALPDGTTVYALQRQSVLNISLDKFQQGQMMVEPSLRRSVLIANTLRKIQEEIRVENSPALSNAPCAFVNLPNPPSVASLPENSPREATPPRLSMENHPSGSGDGLDDSLLLSTDDDFSLSSAISSLLKDLDLVIDGSSSQNPPRSPLTAIENLEVESRHDAVKDSKASCAENCKPLESVFGSFEIMSSSYLTDVTLDDLFLDIDTSVCDRDPNAVSAVLSSRTFPSANEEGKRLTCNSASISASQNIKDMNELDHIMEVLVRS</sequence>
<dbReference type="InterPro" id="IPR009263">
    <property type="entry name" value="SERTA_dom"/>
</dbReference>
<proteinExistence type="predicted"/>
<feature type="domain" description="SERTA" evidence="2">
    <location>
        <begin position="29"/>
        <end position="76"/>
    </location>
</feature>
<dbReference type="InParanoid" id="H3BE58"/>
<dbReference type="KEGG" id="lcm:102364858"/>
<dbReference type="GeneTree" id="ENSGT00530000063867"/>
<dbReference type="AlphaFoldDB" id="H3BE58"/>
<reference evidence="3" key="3">
    <citation type="submission" date="2025-09" db="UniProtKB">
        <authorList>
            <consortium name="Ensembl"/>
        </authorList>
    </citation>
    <scope>IDENTIFICATION</scope>
</reference>
<dbReference type="EMBL" id="AFYH01035143">
    <property type="status" value="NOT_ANNOTATED_CDS"/>
    <property type="molecule type" value="Genomic_DNA"/>
</dbReference>
<dbReference type="Proteomes" id="UP000008672">
    <property type="component" value="Unassembled WGS sequence"/>
</dbReference>
<dbReference type="Ensembl" id="ENSLACT00000020319.1">
    <property type="protein sequence ID" value="ENSLACP00000020179.1"/>
    <property type="gene ID" value="ENSLACG00000017736.1"/>
</dbReference>
<dbReference type="OMA" id="EDWESMS"/>
<dbReference type="HOGENOM" id="CLU_065586_1_0_1"/>
<dbReference type="Pfam" id="PF06031">
    <property type="entry name" value="SERTA"/>
    <property type="match status" value="1"/>
</dbReference>
<gene>
    <name evidence="3" type="primary">SERTAD3</name>
</gene>
<protein>
    <submittedName>
        <fullName evidence="3">SERTA domain containing 3</fullName>
    </submittedName>
</protein>
<feature type="region of interest" description="Disordered" evidence="1">
    <location>
        <begin position="94"/>
        <end position="127"/>
    </location>
</feature>
<reference evidence="3" key="2">
    <citation type="submission" date="2025-08" db="UniProtKB">
        <authorList>
            <consortium name="Ensembl"/>
        </authorList>
    </citation>
    <scope>IDENTIFICATION</scope>
</reference>